<evidence type="ECO:0000313" key="12">
    <source>
        <dbReference type="Proteomes" id="UP000473887"/>
    </source>
</evidence>
<evidence type="ECO:0000256" key="5">
    <source>
        <dbReference type="ARBA" id="ARBA00022500"/>
    </source>
</evidence>
<evidence type="ECO:0000256" key="8">
    <source>
        <dbReference type="ARBA" id="ARBA00022989"/>
    </source>
</evidence>
<dbReference type="RefSeq" id="WP_004441890.1">
    <property type="nucleotide sequence ID" value="NZ_AP025140.1"/>
</dbReference>
<evidence type="ECO:0000256" key="9">
    <source>
        <dbReference type="ARBA" id="ARBA00023136"/>
    </source>
</evidence>
<evidence type="ECO:0000256" key="6">
    <source>
        <dbReference type="ARBA" id="ARBA00022692"/>
    </source>
</evidence>
<protein>
    <recommendedName>
        <fullName evidence="10">Flagellar protein FliL</fullName>
    </recommendedName>
</protein>
<accession>A0A0C3M260</accession>
<comment type="similarity">
    <text evidence="3 10">Belongs to the FliL family.</text>
</comment>
<keyword evidence="11" id="KW-0966">Cell projection</keyword>
<name>A0A0C3M260_CLOBO</name>
<keyword evidence="5 10" id="KW-0145">Chemotaxis</keyword>
<dbReference type="GO" id="GO:0009425">
    <property type="term" value="C:bacterial-type flagellum basal body"/>
    <property type="evidence" value="ECO:0007669"/>
    <property type="project" value="InterPro"/>
</dbReference>
<evidence type="ECO:0000256" key="7">
    <source>
        <dbReference type="ARBA" id="ARBA00022779"/>
    </source>
</evidence>
<gene>
    <name evidence="11" type="ORF">EXM69_11355</name>
</gene>
<feature type="transmembrane region" description="Helical" evidence="10">
    <location>
        <begin position="16"/>
        <end position="37"/>
    </location>
</feature>
<keyword evidence="6 10" id="KW-0812">Transmembrane</keyword>
<organism evidence="11 12">
    <name type="scientific">Clostridium botulinum</name>
    <dbReference type="NCBI Taxonomy" id="1491"/>
    <lineage>
        <taxon>Bacteria</taxon>
        <taxon>Bacillati</taxon>
        <taxon>Bacillota</taxon>
        <taxon>Clostridia</taxon>
        <taxon>Eubacteriales</taxon>
        <taxon>Clostridiaceae</taxon>
        <taxon>Clostridium</taxon>
    </lineage>
</organism>
<dbReference type="PANTHER" id="PTHR35091:SF2">
    <property type="entry name" value="FLAGELLAR PROTEIN FLIL"/>
    <property type="match status" value="1"/>
</dbReference>
<keyword evidence="7 10" id="KW-0283">Flagellar rotation</keyword>
<keyword evidence="8 10" id="KW-1133">Transmembrane helix</keyword>
<dbReference type="Pfam" id="PF03748">
    <property type="entry name" value="FliL"/>
    <property type="match status" value="1"/>
</dbReference>
<reference evidence="11 12" key="1">
    <citation type="submission" date="2019-02" db="EMBL/GenBank/DDBJ databases">
        <title>Genome sequencing of Clostridium botulinum clinical isolates.</title>
        <authorList>
            <person name="Brunt J."/>
            <person name="Van Vliet A.H.M."/>
            <person name="Stringer S.C."/>
            <person name="Grant K.A."/>
            <person name="Carter A.C."/>
            <person name="Peck M.W."/>
        </authorList>
    </citation>
    <scope>NUCLEOTIDE SEQUENCE [LARGE SCALE GENOMIC DNA]</scope>
    <source>
        <strain evidence="11 12">H142660711</strain>
    </source>
</reference>
<keyword evidence="9 10" id="KW-0472">Membrane</keyword>
<evidence type="ECO:0000256" key="10">
    <source>
        <dbReference type="RuleBase" id="RU364125"/>
    </source>
</evidence>
<keyword evidence="11" id="KW-0282">Flagellum</keyword>
<dbReference type="EMBL" id="SGKC01000020">
    <property type="protein sequence ID" value="NEZ92526.1"/>
    <property type="molecule type" value="Genomic_DNA"/>
</dbReference>
<comment type="function">
    <text evidence="1 10">Controls the rotational direction of flagella during chemotaxis.</text>
</comment>
<keyword evidence="11" id="KW-0969">Cilium</keyword>
<dbReference type="InterPro" id="IPR005503">
    <property type="entry name" value="FliL"/>
</dbReference>
<evidence type="ECO:0000256" key="1">
    <source>
        <dbReference type="ARBA" id="ARBA00002254"/>
    </source>
</evidence>
<dbReference type="GO" id="GO:0005886">
    <property type="term" value="C:plasma membrane"/>
    <property type="evidence" value="ECO:0007669"/>
    <property type="project" value="UniProtKB-SubCell"/>
</dbReference>
<evidence type="ECO:0000256" key="3">
    <source>
        <dbReference type="ARBA" id="ARBA00008281"/>
    </source>
</evidence>
<evidence type="ECO:0000256" key="4">
    <source>
        <dbReference type="ARBA" id="ARBA00022475"/>
    </source>
</evidence>
<dbReference type="GO" id="GO:0071978">
    <property type="term" value="P:bacterial-type flagellum-dependent swarming motility"/>
    <property type="evidence" value="ECO:0007669"/>
    <property type="project" value="TreeGrafter"/>
</dbReference>
<keyword evidence="4 10" id="KW-1003">Cell membrane</keyword>
<comment type="caution">
    <text evidence="11">The sequence shown here is derived from an EMBL/GenBank/DDBJ whole genome shotgun (WGS) entry which is preliminary data.</text>
</comment>
<evidence type="ECO:0000256" key="2">
    <source>
        <dbReference type="ARBA" id="ARBA00004162"/>
    </source>
</evidence>
<evidence type="ECO:0000313" key="11">
    <source>
        <dbReference type="EMBL" id="NEZ92526.1"/>
    </source>
</evidence>
<dbReference type="Proteomes" id="UP000473887">
    <property type="component" value="Unassembled WGS sequence"/>
</dbReference>
<proteinExistence type="inferred from homology"/>
<dbReference type="GO" id="GO:0006935">
    <property type="term" value="P:chemotaxis"/>
    <property type="evidence" value="ECO:0007669"/>
    <property type="project" value="UniProtKB-KW"/>
</dbReference>
<dbReference type="PANTHER" id="PTHR35091">
    <property type="entry name" value="FLAGELLAR PROTEIN FLIL"/>
    <property type="match status" value="1"/>
</dbReference>
<comment type="subcellular location">
    <subcellularLocation>
        <location evidence="2">Cell membrane</location>
        <topology evidence="2">Single-pass membrane protein</topology>
    </subcellularLocation>
</comment>
<sequence length="173" mass="19355">MSEKNVETKGESFKKIIIIVLVLVIVGAGAFGGYMLFAKNKKGANSTNQMPVNNTNVINSQQTNDGMYPQQVIVSSKTYSLDEFLVNLADEDGKRFIKAKIFIGYEEKKLNKELETKKPILRDAVIGVLRSKKAADINPKNIDKIKVEIINKISPMLEKGRISSIYFDDLIVQ</sequence>
<dbReference type="AlphaFoldDB" id="A0A0C3M260"/>